<dbReference type="AlphaFoldDB" id="A0A6G0WY57"/>
<feature type="transmembrane region" description="Helical" evidence="1">
    <location>
        <begin position="269"/>
        <end position="289"/>
    </location>
</feature>
<name>A0A6G0WY57_9STRA</name>
<proteinExistence type="predicted"/>
<keyword evidence="2" id="KW-0732">Signal</keyword>
<protein>
    <submittedName>
        <fullName evidence="3">Uncharacterized protein</fullName>
    </submittedName>
</protein>
<reference evidence="3 4" key="1">
    <citation type="submission" date="2019-07" db="EMBL/GenBank/DDBJ databases">
        <title>Genomics analysis of Aphanomyces spp. identifies a new class of oomycete effector associated with host adaptation.</title>
        <authorList>
            <person name="Gaulin E."/>
        </authorList>
    </citation>
    <scope>NUCLEOTIDE SEQUENCE [LARGE SCALE GENOMIC DNA]</scope>
    <source>
        <strain evidence="3 4">ATCC 201684</strain>
    </source>
</reference>
<feature type="signal peptide" evidence="2">
    <location>
        <begin position="1"/>
        <end position="18"/>
    </location>
</feature>
<comment type="caution">
    <text evidence="3">The sequence shown here is derived from an EMBL/GenBank/DDBJ whole genome shotgun (WGS) entry which is preliminary data.</text>
</comment>
<accession>A0A6G0WY57</accession>
<dbReference type="VEuPathDB" id="FungiDB:AeMF1_004778"/>
<feature type="chain" id="PRO_5026090978" evidence="2">
    <location>
        <begin position="19"/>
        <end position="306"/>
    </location>
</feature>
<evidence type="ECO:0000313" key="3">
    <source>
        <dbReference type="EMBL" id="KAF0732444.1"/>
    </source>
</evidence>
<gene>
    <name evidence="3" type="ORF">Ae201684_010434</name>
</gene>
<evidence type="ECO:0000256" key="1">
    <source>
        <dbReference type="SAM" id="Phobius"/>
    </source>
</evidence>
<organism evidence="3 4">
    <name type="scientific">Aphanomyces euteiches</name>
    <dbReference type="NCBI Taxonomy" id="100861"/>
    <lineage>
        <taxon>Eukaryota</taxon>
        <taxon>Sar</taxon>
        <taxon>Stramenopiles</taxon>
        <taxon>Oomycota</taxon>
        <taxon>Saprolegniomycetes</taxon>
        <taxon>Saprolegniales</taxon>
        <taxon>Verrucalvaceae</taxon>
        <taxon>Aphanomyces</taxon>
    </lineage>
</organism>
<evidence type="ECO:0000256" key="2">
    <source>
        <dbReference type="SAM" id="SignalP"/>
    </source>
</evidence>
<keyword evidence="1" id="KW-1133">Transmembrane helix</keyword>
<dbReference type="Proteomes" id="UP000481153">
    <property type="component" value="Unassembled WGS sequence"/>
</dbReference>
<dbReference type="EMBL" id="VJMJ01000132">
    <property type="protein sequence ID" value="KAF0732444.1"/>
    <property type="molecule type" value="Genomic_DNA"/>
</dbReference>
<keyword evidence="1" id="KW-0812">Transmembrane</keyword>
<keyword evidence="1" id="KW-0472">Membrane</keyword>
<keyword evidence="4" id="KW-1185">Reference proteome</keyword>
<evidence type="ECO:0000313" key="4">
    <source>
        <dbReference type="Proteomes" id="UP000481153"/>
    </source>
</evidence>
<sequence>MRSLLIFAAACATAIAAAADAATAALPRCTLDDVATLKLAIHDQPLRAACEADIGSSLDAVERGVLSLEQADAFANSSTCKELFQTVQTKVDVPCLEFHNYLPRVSWDMVSQLVHVVGYPPAANDCDLGALQFAGMSLSISSSLYPCLAATGLASNYMTHSTPVAAQWQAADKTPACHSLFGQAQDVVMRFPACNIQGINIHAAERVSFPTAIQWVELATDMQREVPDLFVLKEGSSILSKDRGSIQAKDKTAATRDATSIVTTTSSGVWWLVATVVVLCAGLFASRLFKSRSAASAEEKRLLSRI</sequence>